<feature type="non-terminal residue" evidence="10">
    <location>
        <position position="1406"/>
    </location>
</feature>
<keyword evidence="4" id="KW-0347">Helicase</keyword>
<evidence type="ECO:0000256" key="1">
    <source>
        <dbReference type="ARBA" id="ARBA00004123"/>
    </source>
</evidence>
<dbReference type="PROSITE" id="PS51192">
    <property type="entry name" value="HELICASE_ATP_BIND_1"/>
    <property type="match status" value="1"/>
</dbReference>
<feature type="region of interest" description="Disordered" evidence="8">
    <location>
        <begin position="598"/>
        <end position="746"/>
    </location>
</feature>
<evidence type="ECO:0000313" key="10">
    <source>
        <dbReference type="EMBL" id="KDR23250.1"/>
    </source>
</evidence>
<feature type="compositionally biased region" description="Polar residues" evidence="8">
    <location>
        <begin position="477"/>
        <end position="502"/>
    </location>
</feature>
<feature type="compositionally biased region" description="Polar residues" evidence="8">
    <location>
        <begin position="659"/>
        <end position="719"/>
    </location>
</feature>
<protein>
    <recommendedName>
        <fullName evidence="9">Helicase ATP-binding domain-containing protein</fullName>
    </recommendedName>
</protein>
<dbReference type="GO" id="GO:0005524">
    <property type="term" value="F:ATP binding"/>
    <property type="evidence" value="ECO:0007669"/>
    <property type="project" value="UniProtKB-KW"/>
</dbReference>
<accession>A0A067RRJ9</accession>
<evidence type="ECO:0000256" key="7">
    <source>
        <dbReference type="ARBA" id="ARBA00023242"/>
    </source>
</evidence>
<dbReference type="Gene3D" id="3.40.50.10810">
    <property type="entry name" value="Tandem AAA-ATPase domain"/>
    <property type="match status" value="1"/>
</dbReference>
<dbReference type="Gene3D" id="1.20.120.850">
    <property type="entry name" value="SWI2/SNF2 ATPases, N-terminal domain"/>
    <property type="match status" value="1"/>
</dbReference>
<feature type="compositionally biased region" description="Low complexity" evidence="8">
    <location>
        <begin position="645"/>
        <end position="658"/>
    </location>
</feature>
<dbReference type="InterPro" id="IPR044573">
    <property type="entry name" value="ARIP4_DEXHc"/>
</dbReference>
<dbReference type="GO" id="GO:0004386">
    <property type="term" value="F:helicase activity"/>
    <property type="evidence" value="ECO:0007669"/>
    <property type="project" value="UniProtKB-KW"/>
</dbReference>
<feature type="compositionally biased region" description="Low complexity" evidence="8">
    <location>
        <begin position="606"/>
        <end position="637"/>
    </location>
</feature>
<dbReference type="EMBL" id="KK852470">
    <property type="protein sequence ID" value="KDR23250.1"/>
    <property type="molecule type" value="Genomic_DNA"/>
</dbReference>
<dbReference type="SUPFAM" id="SSF52540">
    <property type="entry name" value="P-loop containing nucleoside triphosphate hydrolases"/>
    <property type="match status" value="1"/>
</dbReference>
<feature type="compositionally biased region" description="Pro residues" evidence="8">
    <location>
        <begin position="513"/>
        <end position="523"/>
    </location>
</feature>
<dbReference type="STRING" id="136037.A0A067RRJ9"/>
<feature type="region of interest" description="Disordered" evidence="8">
    <location>
        <begin position="1020"/>
        <end position="1075"/>
    </location>
</feature>
<gene>
    <name evidence="10" type="ORF">L798_07152</name>
</gene>
<evidence type="ECO:0000256" key="2">
    <source>
        <dbReference type="ARBA" id="ARBA00007025"/>
    </source>
</evidence>
<evidence type="ECO:0000256" key="4">
    <source>
        <dbReference type="ARBA" id="ARBA00022806"/>
    </source>
</evidence>
<keyword evidence="11" id="KW-1185">Reference proteome</keyword>
<evidence type="ECO:0000259" key="9">
    <source>
        <dbReference type="PROSITE" id="PS51192"/>
    </source>
</evidence>
<keyword evidence="5" id="KW-0067">ATP-binding</keyword>
<dbReference type="OMA" id="MSHKRKM"/>
<dbReference type="GO" id="GO:0003677">
    <property type="term" value="F:DNA binding"/>
    <property type="evidence" value="ECO:0007669"/>
    <property type="project" value="UniProtKB-KW"/>
</dbReference>
<reference evidence="10 11" key="1">
    <citation type="journal article" date="2014" name="Nat. Commun.">
        <title>Molecular traces of alternative social organization in a termite genome.</title>
        <authorList>
            <person name="Terrapon N."/>
            <person name="Li C."/>
            <person name="Robertson H.M."/>
            <person name="Ji L."/>
            <person name="Meng X."/>
            <person name="Booth W."/>
            <person name="Chen Z."/>
            <person name="Childers C.P."/>
            <person name="Glastad K.M."/>
            <person name="Gokhale K."/>
            <person name="Gowin J."/>
            <person name="Gronenberg W."/>
            <person name="Hermansen R.A."/>
            <person name="Hu H."/>
            <person name="Hunt B.G."/>
            <person name="Huylmans A.K."/>
            <person name="Khalil S.M."/>
            <person name="Mitchell R.D."/>
            <person name="Munoz-Torres M.C."/>
            <person name="Mustard J.A."/>
            <person name="Pan H."/>
            <person name="Reese J.T."/>
            <person name="Scharf M.E."/>
            <person name="Sun F."/>
            <person name="Vogel H."/>
            <person name="Xiao J."/>
            <person name="Yang W."/>
            <person name="Yang Z."/>
            <person name="Yang Z."/>
            <person name="Zhou J."/>
            <person name="Zhu J."/>
            <person name="Brent C.S."/>
            <person name="Elsik C.G."/>
            <person name="Goodisman M.A."/>
            <person name="Liberles D.A."/>
            <person name="Roe R.M."/>
            <person name="Vargo E.L."/>
            <person name="Vilcinskas A."/>
            <person name="Wang J."/>
            <person name="Bornberg-Bauer E."/>
            <person name="Korb J."/>
            <person name="Zhang G."/>
            <person name="Liebig J."/>
        </authorList>
    </citation>
    <scope>NUCLEOTIDE SEQUENCE [LARGE SCALE GENOMIC DNA]</scope>
    <source>
        <tissue evidence="10">Whole organism</tissue>
    </source>
</reference>
<name>A0A067RRJ9_ZOONE</name>
<dbReference type="CDD" id="cd18069">
    <property type="entry name" value="DEXHc_ARIP4"/>
    <property type="match status" value="1"/>
</dbReference>
<dbReference type="PANTHER" id="PTHR45797">
    <property type="entry name" value="RAD54-LIKE"/>
    <property type="match status" value="1"/>
</dbReference>
<dbReference type="PANTHER" id="PTHR45797:SF1">
    <property type="entry name" value="HELICASE ARIP4"/>
    <property type="match status" value="1"/>
</dbReference>
<dbReference type="InterPro" id="IPR027417">
    <property type="entry name" value="P-loop_NTPase"/>
</dbReference>
<feature type="non-terminal residue" evidence="10">
    <location>
        <position position="1"/>
    </location>
</feature>
<dbReference type="InterPro" id="IPR044574">
    <property type="entry name" value="ARIP4-like"/>
</dbReference>
<feature type="compositionally biased region" description="Low complexity" evidence="8">
    <location>
        <begin position="720"/>
        <end position="731"/>
    </location>
</feature>
<dbReference type="Proteomes" id="UP000027135">
    <property type="component" value="Unassembled WGS sequence"/>
</dbReference>
<evidence type="ECO:0000256" key="5">
    <source>
        <dbReference type="ARBA" id="ARBA00022840"/>
    </source>
</evidence>
<feature type="compositionally biased region" description="Polar residues" evidence="8">
    <location>
        <begin position="936"/>
        <end position="982"/>
    </location>
</feature>
<dbReference type="InterPro" id="IPR038718">
    <property type="entry name" value="SNF2-like_sf"/>
</dbReference>
<dbReference type="SMART" id="SM00487">
    <property type="entry name" value="DEXDc"/>
    <property type="match status" value="1"/>
</dbReference>
<keyword evidence="6" id="KW-0238">DNA-binding</keyword>
<feature type="region of interest" description="Disordered" evidence="8">
    <location>
        <begin position="453"/>
        <end position="527"/>
    </location>
</feature>
<dbReference type="InterPro" id="IPR000330">
    <property type="entry name" value="SNF2_N"/>
</dbReference>
<keyword evidence="7" id="KW-0539">Nucleus</keyword>
<proteinExistence type="inferred from homology"/>
<dbReference type="eggNOG" id="KOG1016">
    <property type="taxonomic scope" value="Eukaryota"/>
</dbReference>
<organism evidence="10 11">
    <name type="scientific">Zootermopsis nevadensis</name>
    <name type="common">Dampwood termite</name>
    <dbReference type="NCBI Taxonomy" id="136037"/>
    <lineage>
        <taxon>Eukaryota</taxon>
        <taxon>Metazoa</taxon>
        <taxon>Ecdysozoa</taxon>
        <taxon>Arthropoda</taxon>
        <taxon>Hexapoda</taxon>
        <taxon>Insecta</taxon>
        <taxon>Pterygota</taxon>
        <taxon>Neoptera</taxon>
        <taxon>Polyneoptera</taxon>
        <taxon>Dictyoptera</taxon>
        <taxon>Blattodea</taxon>
        <taxon>Blattoidea</taxon>
        <taxon>Termitoidae</taxon>
        <taxon>Termopsidae</taxon>
        <taxon>Zootermopsis</taxon>
    </lineage>
</organism>
<evidence type="ECO:0000256" key="6">
    <source>
        <dbReference type="ARBA" id="ARBA00023125"/>
    </source>
</evidence>
<feature type="compositionally biased region" description="Polar residues" evidence="8">
    <location>
        <begin position="732"/>
        <end position="746"/>
    </location>
</feature>
<keyword evidence="4" id="KW-0378">Hydrolase</keyword>
<feature type="region of interest" description="Disordered" evidence="8">
    <location>
        <begin position="933"/>
        <end position="1005"/>
    </location>
</feature>
<dbReference type="GO" id="GO:0016887">
    <property type="term" value="F:ATP hydrolysis activity"/>
    <property type="evidence" value="ECO:0007669"/>
    <property type="project" value="InterPro"/>
</dbReference>
<dbReference type="InterPro" id="IPR014001">
    <property type="entry name" value="Helicase_ATP-bd"/>
</dbReference>
<dbReference type="Pfam" id="PF00176">
    <property type="entry name" value="SNF2-rel_dom"/>
    <property type="match status" value="1"/>
</dbReference>
<feature type="compositionally biased region" description="Basic and acidic residues" evidence="8">
    <location>
        <begin position="1027"/>
        <end position="1066"/>
    </location>
</feature>
<feature type="domain" description="Helicase ATP-binding" evidence="9">
    <location>
        <begin position="96"/>
        <end position="315"/>
    </location>
</feature>
<feature type="region of interest" description="Disordered" evidence="8">
    <location>
        <begin position="830"/>
        <end position="863"/>
    </location>
</feature>
<evidence type="ECO:0000256" key="3">
    <source>
        <dbReference type="ARBA" id="ARBA00022741"/>
    </source>
</evidence>
<keyword evidence="3" id="KW-0547">Nucleotide-binding</keyword>
<evidence type="ECO:0000313" key="11">
    <source>
        <dbReference type="Proteomes" id="UP000027135"/>
    </source>
</evidence>
<dbReference type="InParanoid" id="A0A067RRJ9"/>
<evidence type="ECO:0000256" key="8">
    <source>
        <dbReference type="SAM" id="MobiDB-lite"/>
    </source>
</evidence>
<comment type="similarity">
    <text evidence="2">Belongs to the SNF2/RAD54 helicase family.</text>
</comment>
<dbReference type="GO" id="GO:0005634">
    <property type="term" value="C:nucleus"/>
    <property type="evidence" value="ECO:0007669"/>
    <property type="project" value="UniProtKB-SubCell"/>
</dbReference>
<sequence length="1406" mass="154760">DVVTISSSSDDDDCILLSEPSSGDEGEPVDDPTNSGMHTNDLYNIPDEQGRVLVNVGRPTEEPEVFLAPQIARVIKPHQVWGVRFLFDNVVESLSRFNTSTGFGCILAHSMGLGKTLQVVSFCDVFLRHTSARSVLCIMPINTLQNWLAEFNMWLPASVEVGNSVSSSKIRPRNFALFVLNDSHKTMTARSKVIQEWSKGGGVLLIGYELYRQLSLKRPNKTNSKKKRRKQLDEVVDVDEDDKNKVLLEDMHTALVKPGPDLVICDEGHRIKNSHASISQALKQIRSKRRVVLTGYPLQNNLLEYWCMVDFVRPNYLGTKTEFCNMFERPIQNGQCIDSTPQDIRLMRYRAHVLHSLLEGFVQRRSHSVLQVSLPQKEEYVLLLRLTQFQRKLYDTFMNEVVRTKAVPNPLKAFAVCCKIWNHPDVLYYFLKKRTCGEDVDLDLEEATAATNTPLVPGVAASPRGGPAKRGRGARMQQDSHGSNQSFGIMGQQNQSYSNTGSYPDMQHYNPNSAPPYGYPTNPPASSYDPNYSNNTYNSNNTSYGENSYYMGHNPHTHEQGQYGDYGSRDQGNVFHGMNASGFVSEIGQNAIGNSRNSGLGGMGGNNQNQSSGIMNMQHSSNSSNSSNMNSNMQNQNPGTMGNLQSSQNPSMNNMQSSVGNQHTPIGSQNPMTDQNTVGSTQNTMNSLQTSVGGNLLGKQNPQTSTGSQNPMGTPQSPIGNQQNTAGQQQNPIGSQSPMRAQQHSVGTPQIVTGNQQNSMGTSQNSILNQHNSMGMQQNTMESSHNLMGASQNSVGTPQQLIGAQQNSMGNIHNPMGTSQNAVVNSQNSLGNTQNLMGTPSSQNPMGSSQNSVGSPQNQMGMPQNMLGTTQNAMGPPQNSMLTPQNQMGTAQNLMATTENSLGTSQNPMGSSQSSMGISQNPVAPQNVMGMPPNPVGTTQNSMDTSQGSLSNQQNMMGLSKNPVTTPNTREGSQNAMGTTQDSSVNSQNSLNSLQNTAGNNSQNTLNAMQNAHNRMHGHSEIGGSFKSERCLSPHFRDNETKDIKEYELSNESKDRKPNDSVDGRRWPGAARNVGNREDPGIPYDWATELLKNYIPGSIENSAKMEVLFCILEESMALGDRILVFSQYGQKKPCFVYRLVMDNCLEKKIYDRQINKQGMADRVVDECNPDAHLSIKEVTNLCWDNEQETEPRDFSTEKDKYIDVVMQKVLDKFSSSLSKEPFQHESLLVDRKEKKLSQAEKRLAKRSYELEKQANINYSHRPQYSYYPGGTAAAGGAGIQGTGLQIRAIRTDGSGGVMPKPVASVRPMQAELSQQLERGQTNRSTVTTLNTSGRSRWIPAEVWQRQGMSAQEMTLPLDVVIPTNSPDRASIVLKAGQRVMVLKSPKGIYMQLENGKIIAIRTAFKV</sequence>
<comment type="subcellular location">
    <subcellularLocation>
        <location evidence="1">Nucleus</location>
    </subcellularLocation>
</comment>
<feature type="region of interest" description="Disordered" evidence="8">
    <location>
        <begin position="1"/>
        <end position="40"/>
    </location>
</feature>
<dbReference type="FunCoup" id="A0A067RRJ9">
    <property type="interactions" value="1509"/>
</dbReference>
<feature type="compositionally biased region" description="Low complexity" evidence="8">
    <location>
        <begin position="983"/>
        <end position="996"/>
    </location>
</feature>
<dbReference type="Gene3D" id="3.40.50.300">
    <property type="entry name" value="P-loop containing nucleotide triphosphate hydrolases"/>
    <property type="match status" value="2"/>
</dbReference>